<sequence>MKRIKAACLEQTIHFQLKEEIGQAAAARAVKEEVEKYKAQLERSRIKHKIMEELIQPDESIIIKIKKQYNNHDCGEYMA</sequence>
<keyword evidence="1" id="KW-0175">Coiled coil</keyword>
<feature type="coiled-coil region" evidence="1">
    <location>
        <begin position="27"/>
        <end position="54"/>
    </location>
</feature>
<gene>
    <name evidence="2" type="ORF">SAMN02745136_01818</name>
</gene>
<dbReference type="RefSeq" id="WP_073274983.1">
    <property type="nucleotide sequence ID" value="NZ_FRAC01000009.1"/>
</dbReference>
<evidence type="ECO:0000313" key="3">
    <source>
        <dbReference type="Proteomes" id="UP000184386"/>
    </source>
</evidence>
<keyword evidence="3" id="KW-1185">Reference proteome</keyword>
<reference evidence="2 3" key="1">
    <citation type="submission" date="2016-11" db="EMBL/GenBank/DDBJ databases">
        <authorList>
            <person name="Jaros S."/>
            <person name="Januszkiewicz K."/>
            <person name="Wedrychowicz H."/>
        </authorList>
    </citation>
    <scope>NUCLEOTIDE SEQUENCE [LARGE SCALE GENOMIC DNA]</scope>
    <source>
        <strain evidence="2 3">DSM 15929</strain>
    </source>
</reference>
<evidence type="ECO:0000313" key="2">
    <source>
        <dbReference type="EMBL" id="SHK13705.1"/>
    </source>
</evidence>
<dbReference type="Proteomes" id="UP000184386">
    <property type="component" value="Unassembled WGS sequence"/>
</dbReference>
<organism evidence="2 3">
    <name type="scientific">Anaerocolumna jejuensis DSM 15929</name>
    <dbReference type="NCBI Taxonomy" id="1121322"/>
    <lineage>
        <taxon>Bacteria</taxon>
        <taxon>Bacillati</taxon>
        <taxon>Bacillota</taxon>
        <taxon>Clostridia</taxon>
        <taxon>Lachnospirales</taxon>
        <taxon>Lachnospiraceae</taxon>
        <taxon>Anaerocolumna</taxon>
    </lineage>
</organism>
<dbReference type="OrthoDB" id="1912710at2"/>
<dbReference type="EMBL" id="FRAC01000009">
    <property type="protein sequence ID" value="SHK13705.1"/>
    <property type="molecule type" value="Genomic_DNA"/>
</dbReference>
<protein>
    <submittedName>
        <fullName evidence="2">Uncharacterized protein</fullName>
    </submittedName>
</protein>
<dbReference type="AlphaFoldDB" id="A0A1M6Q0D6"/>
<evidence type="ECO:0000256" key="1">
    <source>
        <dbReference type="SAM" id="Coils"/>
    </source>
</evidence>
<proteinExistence type="predicted"/>
<name>A0A1M6Q0D6_9FIRM</name>
<accession>A0A1M6Q0D6</accession>